<feature type="domain" description="Helicase ATP-binding" evidence="2">
    <location>
        <begin position="19"/>
        <end position="167"/>
    </location>
</feature>
<dbReference type="InterPro" id="IPR027417">
    <property type="entry name" value="P-loop_NTPase"/>
</dbReference>
<dbReference type="PROSITE" id="PS51192">
    <property type="entry name" value="HELICASE_ATP_BIND_1"/>
    <property type="match status" value="1"/>
</dbReference>
<keyword evidence="4" id="KW-0067">ATP-binding</keyword>
<dbReference type="PANTHER" id="PTHR47396:SF1">
    <property type="entry name" value="ATP-DEPENDENT HELICASE IRC3-RELATED"/>
    <property type="match status" value="1"/>
</dbReference>
<dbReference type="InterPro" id="IPR001650">
    <property type="entry name" value="Helicase_C-like"/>
</dbReference>
<dbReference type="PROSITE" id="PS51194">
    <property type="entry name" value="HELICASE_CTER"/>
    <property type="match status" value="1"/>
</dbReference>
<dbReference type="Proteomes" id="UP000026985">
    <property type="component" value="Segment"/>
</dbReference>
<reference evidence="4 5" key="1">
    <citation type="submission" date="2014-07" db="EMBL/GenBank/DDBJ databases">
        <title>The genome sequence of Salmonella phage 9NA shows that it represents an unstudied type of tailed phage.</title>
        <authorList>
            <person name="Casjens S.R."/>
            <person name="Leavitt J.C."/>
            <person name="Hatfull G.F."/>
            <person name="Hendrix R.W."/>
        </authorList>
    </citation>
    <scope>NUCLEOTIDE SEQUENCE [LARGE SCALE GENOMIC DNA]</scope>
</reference>
<evidence type="ECO:0000259" key="2">
    <source>
        <dbReference type="PROSITE" id="PS51192"/>
    </source>
</evidence>
<name>A0A060D1N3_9CAUD</name>
<dbReference type="EMBL" id="KJ802832">
    <property type="protein sequence ID" value="AIB07073.1"/>
    <property type="molecule type" value="Genomic_DNA"/>
</dbReference>
<keyword evidence="5" id="KW-1185">Reference proteome</keyword>
<dbReference type="SUPFAM" id="SSF52540">
    <property type="entry name" value="P-loop containing nucleoside triphosphate hydrolases"/>
    <property type="match status" value="1"/>
</dbReference>
<dbReference type="RefSeq" id="YP_009101240.1">
    <property type="nucleotide sequence ID" value="NC_025443.1"/>
</dbReference>
<dbReference type="SMR" id="A0A060D1N3"/>
<proteinExistence type="predicted"/>
<dbReference type="Pfam" id="PF04851">
    <property type="entry name" value="ResIII"/>
    <property type="match status" value="1"/>
</dbReference>
<gene>
    <name evidence="4" type="ORF">9NA_070</name>
</gene>
<dbReference type="Gene3D" id="3.40.50.300">
    <property type="entry name" value="P-loop containing nucleotide triphosphate hydrolases"/>
    <property type="match status" value="2"/>
</dbReference>
<dbReference type="GO" id="GO:0000403">
    <property type="term" value="F:Y-form DNA binding"/>
    <property type="evidence" value="ECO:0007669"/>
    <property type="project" value="TreeGrafter"/>
</dbReference>
<dbReference type="KEGG" id="vg:22110928"/>
<evidence type="ECO:0000259" key="3">
    <source>
        <dbReference type="PROSITE" id="PS51194"/>
    </source>
</evidence>
<dbReference type="GO" id="GO:0061749">
    <property type="term" value="F:forked DNA-dependent helicase activity"/>
    <property type="evidence" value="ECO:0007669"/>
    <property type="project" value="TreeGrafter"/>
</dbReference>
<dbReference type="InterPro" id="IPR006935">
    <property type="entry name" value="Helicase/UvrB_N"/>
</dbReference>
<dbReference type="GO" id="GO:0036121">
    <property type="term" value="F:double-stranded DNA helicase activity"/>
    <property type="evidence" value="ECO:0007669"/>
    <property type="project" value="TreeGrafter"/>
</dbReference>
<keyword evidence="4" id="KW-0547">Nucleotide-binding</keyword>
<dbReference type="OrthoDB" id="1659at10239"/>
<dbReference type="GO" id="GO:0016787">
    <property type="term" value="F:hydrolase activity"/>
    <property type="evidence" value="ECO:0007669"/>
    <property type="project" value="InterPro"/>
</dbReference>
<keyword evidence="4" id="KW-0378">Hydrolase</keyword>
<feature type="region of interest" description="Disordered" evidence="1">
    <location>
        <begin position="377"/>
        <end position="398"/>
    </location>
</feature>
<feature type="domain" description="Helicase C-terminal" evidence="3">
    <location>
        <begin position="241"/>
        <end position="390"/>
    </location>
</feature>
<organism evidence="4 5">
    <name type="scientific">Salmonella phage 9NA</name>
    <dbReference type="NCBI Taxonomy" id="1113547"/>
    <lineage>
        <taxon>Viruses</taxon>
        <taxon>Duplodnaviria</taxon>
        <taxon>Heunggongvirae</taxon>
        <taxon>Uroviricota</taxon>
        <taxon>Caudoviricetes</taxon>
        <taxon>Nonanavirus</taxon>
        <taxon>Nonanavirus nv9NA</taxon>
    </lineage>
</organism>
<protein>
    <submittedName>
        <fullName evidence="4">Putative helicase DEXDc superfamily protein</fullName>
    </submittedName>
</protein>
<dbReference type="Pfam" id="PF00271">
    <property type="entry name" value="Helicase_C"/>
    <property type="match status" value="1"/>
</dbReference>
<evidence type="ECO:0000256" key="1">
    <source>
        <dbReference type="SAM" id="MobiDB-lite"/>
    </source>
</evidence>
<dbReference type="SMART" id="SM00490">
    <property type="entry name" value="HELICc"/>
    <property type="match status" value="1"/>
</dbReference>
<dbReference type="PANTHER" id="PTHR47396">
    <property type="entry name" value="TYPE I RESTRICTION ENZYME ECOKI R PROTEIN"/>
    <property type="match status" value="1"/>
</dbReference>
<accession>A0A060D1N3</accession>
<dbReference type="GO" id="GO:0005524">
    <property type="term" value="F:ATP binding"/>
    <property type="evidence" value="ECO:0007669"/>
    <property type="project" value="InterPro"/>
</dbReference>
<evidence type="ECO:0000313" key="5">
    <source>
        <dbReference type="Proteomes" id="UP000026985"/>
    </source>
</evidence>
<evidence type="ECO:0000313" key="4">
    <source>
        <dbReference type="EMBL" id="AIB07073.1"/>
    </source>
</evidence>
<keyword evidence="4" id="KW-0347">Helicase</keyword>
<sequence length="554" mass="60952">MSQQPLRYYQQDAVNGVNAQWDAGKKDVILVMPTGSGKTRTMAELVKVDGIKVIQAHRKELVSQIAMAIAAQGLPHRFIAQKDAIKFATGQQMKKLGYSTYAPGADIVIASAPTLRTKKYERWHDSVTRVFCDEAHHLVRGTMWGTCRELFPKSLGLGVTASPIRADGKGLGRHASGYADAMVIGPAMRELINQQHLADYRLIMAETDIDLTADMISSTTGDYKPSALKKAMEDSTIVGDTVSTWKMYADGMLTVVFTVDVDAAITLAQEFRDAGIPAEAISSRNTDQERADILDRFEKRKTLIMCNADLFGEGYDCPAMECAVMDRPTESYSLFIQQMGRPLRYVPGKKALIIDKVGNVRRFIARGFPLPDQHYNWSLDDRDRKSSSGGSSNTTCTNKGDAVKGIEPCLKPYPAGLAACPYCGHVPEKALRSGPDRVEGNLRELTAEELEELRRAVVIIDRDPAAVKDQMLNAGAPPVAAYSAMKNIQAMNDAQRKLRSMITTWAGLQRDKGISPDDAYRMFYQVFGVDVLSAQALHTREANELSARVAGTMI</sequence>
<dbReference type="InterPro" id="IPR014001">
    <property type="entry name" value="Helicase_ATP-bd"/>
</dbReference>
<dbReference type="InterPro" id="IPR050742">
    <property type="entry name" value="Helicase_Restrict-Modif_Enz"/>
</dbReference>
<dbReference type="SMART" id="SM00487">
    <property type="entry name" value="DEXDc"/>
    <property type="match status" value="1"/>
</dbReference>